<dbReference type="OMA" id="GKAMTKY"/>
<dbReference type="OrthoDB" id="1888931at2759"/>
<dbReference type="Pfam" id="PF13561">
    <property type="entry name" value="adh_short_C2"/>
    <property type="match status" value="1"/>
</dbReference>
<dbReference type="GeneID" id="108674833"/>
<protein>
    <submittedName>
        <fullName evidence="3">2,4-dienoyl-CoA reductase [(3E)-enoyl-CoA-producing], mitochondrial</fullName>
    </submittedName>
</protein>
<dbReference type="PANTHER" id="PTHR43658:SF8">
    <property type="entry name" value="17-BETA-HYDROXYSTEROID DEHYDROGENASE 14-RELATED"/>
    <property type="match status" value="1"/>
</dbReference>
<dbReference type="InterPro" id="IPR036291">
    <property type="entry name" value="NAD(P)-bd_dom_sf"/>
</dbReference>
<dbReference type="GO" id="GO:0006635">
    <property type="term" value="P:fatty acid beta-oxidation"/>
    <property type="evidence" value="ECO:0007669"/>
    <property type="project" value="TreeGrafter"/>
</dbReference>
<evidence type="ECO:0000313" key="2">
    <source>
        <dbReference type="Proteomes" id="UP000694843"/>
    </source>
</evidence>
<sequence>MVLFVAFNRLGYVSLISTPKSPLILLDRLNAQAKASTRNIHCSCAYGSDSRPTGPQAKYFPAVKTPMLPAGTFNGKTAFITGGGTGLGRGMALMLSSLGANVVIAARRLPVLESTAAVITAATGGAVLPLSMDVREGGSVASAMQACEEKFGLPGIVINNAAGNFISPTERLSANAWRTITDIVLNGTANVTIEAGKRLIKAQQGAAFLNITTPYTRSGTGFVCPSAAAKAGVEAMSKSLSSEWGRYGLRFNCLAPGPVETEGAFSRLDPTGSFVNEAHKRIPAGRLGEVEEIANLACFLVSDYSSWISGESIAIDGGCYPFLAGEFNVLQRVKPEEWDALEAIIRASNKKQKQK</sequence>
<dbReference type="InterPro" id="IPR002347">
    <property type="entry name" value="SDR_fam"/>
</dbReference>
<dbReference type="Proteomes" id="UP000694843">
    <property type="component" value="Unplaced"/>
</dbReference>
<reference evidence="3" key="1">
    <citation type="submission" date="2025-08" db="UniProtKB">
        <authorList>
            <consortium name="RefSeq"/>
        </authorList>
    </citation>
    <scope>IDENTIFICATION</scope>
    <source>
        <tissue evidence="3">Whole organism</tissue>
    </source>
</reference>
<evidence type="ECO:0000313" key="3">
    <source>
        <dbReference type="RefSeq" id="XP_018018296.1"/>
    </source>
</evidence>
<dbReference type="RefSeq" id="XP_018018296.1">
    <property type="nucleotide sequence ID" value="XM_018162807.2"/>
</dbReference>
<name>A0A8B7NZL6_HYAAZ</name>
<organism evidence="2 3">
    <name type="scientific">Hyalella azteca</name>
    <name type="common">Amphipod</name>
    <dbReference type="NCBI Taxonomy" id="294128"/>
    <lineage>
        <taxon>Eukaryota</taxon>
        <taxon>Metazoa</taxon>
        <taxon>Ecdysozoa</taxon>
        <taxon>Arthropoda</taxon>
        <taxon>Crustacea</taxon>
        <taxon>Multicrustacea</taxon>
        <taxon>Malacostraca</taxon>
        <taxon>Eumalacostraca</taxon>
        <taxon>Peracarida</taxon>
        <taxon>Amphipoda</taxon>
        <taxon>Senticaudata</taxon>
        <taxon>Talitrida</taxon>
        <taxon>Talitroidea</taxon>
        <taxon>Hyalellidae</taxon>
        <taxon>Hyalella</taxon>
    </lineage>
</organism>
<accession>A0A8B7NZL6</accession>
<evidence type="ECO:0000256" key="1">
    <source>
        <dbReference type="ARBA" id="ARBA00023002"/>
    </source>
</evidence>
<keyword evidence="1" id="KW-0560">Oxidoreductase</keyword>
<dbReference type="AlphaFoldDB" id="A0A8B7NZL6"/>
<dbReference type="Gene3D" id="3.40.50.720">
    <property type="entry name" value="NAD(P)-binding Rossmann-like Domain"/>
    <property type="match status" value="1"/>
</dbReference>
<dbReference type="GO" id="GO:0005739">
    <property type="term" value="C:mitochondrion"/>
    <property type="evidence" value="ECO:0007669"/>
    <property type="project" value="TreeGrafter"/>
</dbReference>
<dbReference type="SUPFAM" id="SSF51735">
    <property type="entry name" value="NAD(P)-binding Rossmann-fold domains"/>
    <property type="match status" value="1"/>
</dbReference>
<proteinExistence type="predicted"/>
<dbReference type="PANTHER" id="PTHR43658">
    <property type="entry name" value="SHORT-CHAIN DEHYDROGENASE/REDUCTASE"/>
    <property type="match status" value="1"/>
</dbReference>
<dbReference type="KEGG" id="hazt:108674833"/>
<dbReference type="PRINTS" id="PR00081">
    <property type="entry name" value="GDHRDH"/>
</dbReference>
<dbReference type="CDD" id="cd05369">
    <property type="entry name" value="TER_DECR_SDR_a"/>
    <property type="match status" value="1"/>
</dbReference>
<keyword evidence="2" id="KW-1185">Reference proteome</keyword>
<gene>
    <name evidence="3" type="primary">LOC108674833</name>
</gene>
<dbReference type="GO" id="GO:0008670">
    <property type="term" value="F:2,4-dienoyl-CoA reductase (NADPH) activity"/>
    <property type="evidence" value="ECO:0007669"/>
    <property type="project" value="TreeGrafter"/>
</dbReference>